<evidence type="ECO:0000313" key="2">
    <source>
        <dbReference type="Proteomes" id="UP000325313"/>
    </source>
</evidence>
<evidence type="ECO:0000313" key="1">
    <source>
        <dbReference type="EMBL" id="KAA1127021.1"/>
    </source>
</evidence>
<dbReference type="EMBL" id="VDEP01000169">
    <property type="protein sequence ID" value="KAA1127021.1"/>
    <property type="molecule type" value="Genomic_DNA"/>
</dbReference>
<comment type="caution">
    <text evidence="1">The sequence shown here is derived from an EMBL/GenBank/DDBJ whole genome shotgun (WGS) entry which is preliminary data.</text>
</comment>
<accession>A0A5B0RM59</accession>
<gene>
    <name evidence="1" type="ORF">PGTUg99_003924</name>
</gene>
<sequence>MGLNMYLFTERFGLKTKKGAVEKRIPISYKPLSDQPVQLSIEKANGKLIGLDWSTGLVFSQAQNLARELMGPGTHGEPG</sequence>
<protein>
    <submittedName>
        <fullName evidence="1">Uncharacterized protein</fullName>
    </submittedName>
</protein>
<proteinExistence type="predicted"/>
<dbReference type="AlphaFoldDB" id="A0A5B0RM59"/>
<name>A0A5B0RM59_PUCGR</name>
<reference evidence="1 2" key="1">
    <citation type="submission" date="2019-05" db="EMBL/GenBank/DDBJ databases">
        <title>Emergence of the Ug99 lineage of the wheat stem rust pathogen through somatic hybridization.</title>
        <authorList>
            <person name="Li F."/>
            <person name="Upadhyaya N.M."/>
            <person name="Sperschneider J."/>
            <person name="Matny O."/>
            <person name="Nguyen-Phuc H."/>
            <person name="Mago R."/>
            <person name="Raley C."/>
            <person name="Miller M.E."/>
            <person name="Silverstein K.A.T."/>
            <person name="Henningsen E."/>
            <person name="Hirsch C.D."/>
            <person name="Visser B."/>
            <person name="Pretorius Z.A."/>
            <person name="Steffenson B.J."/>
            <person name="Schwessinger B."/>
            <person name="Dodds P.N."/>
            <person name="Figueroa M."/>
        </authorList>
    </citation>
    <scope>NUCLEOTIDE SEQUENCE [LARGE SCALE GENOMIC DNA]</scope>
    <source>
        <strain evidence="1 2">Ug99</strain>
    </source>
</reference>
<organism evidence="1 2">
    <name type="scientific">Puccinia graminis f. sp. tritici</name>
    <dbReference type="NCBI Taxonomy" id="56615"/>
    <lineage>
        <taxon>Eukaryota</taxon>
        <taxon>Fungi</taxon>
        <taxon>Dikarya</taxon>
        <taxon>Basidiomycota</taxon>
        <taxon>Pucciniomycotina</taxon>
        <taxon>Pucciniomycetes</taxon>
        <taxon>Pucciniales</taxon>
        <taxon>Pucciniaceae</taxon>
        <taxon>Puccinia</taxon>
    </lineage>
</organism>
<dbReference type="Proteomes" id="UP000325313">
    <property type="component" value="Unassembled WGS sequence"/>
</dbReference>